<keyword evidence="6" id="KW-1185">Reference proteome</keyword>
<feature type="binding site" evidence="4">
    <location>
        <position position="76"/>
    </location>
    <ligand>
        <name>Zn(2+)</name>
        <dbReference type="ChEBI" id="CHEBI:29105"/>
    </ligand>
</feature>
<dbReference type="EMBL" id="QGLF01000001">
    <property type="protein sequence ID" value="PWR23153.1"/>
    <property type="molecule type" value="Genomic_DNA"/>
</dbReference>
<accession>A0A317ECR5</accession>
<dbReference type="AlphaFoldDB" id="A0A317ECR5"/>
<dbReference type="PIRSF" id="PIRSF004761">
    <property type="entry name" value="Hydrgn_mat_HypA"/>
    <property type="match status" value="1"/>
</dbReference>
<dbReference type="NCBIfam" id="TIGR00100">
    <property type="entry name" value="hypA"/>
    <property type="match status" value="1"/>
</dbReference>
<protein>
    <recommendedName>
        <fullName evidence="4">Hydrogenase maturation factor HypA</fullName>
    </recommendedName>
</protein>
<comment type="function">
    <text evidence="4">Involved in the maturation of [NiFe] hydrogenases. Required for nickel insertion into the metal center of the hydrogenase.</text>
</comment>
<dbReference type="RefSeq" id="WP_109919187.1">
    <property type="nucleotide sequence ID" value="NZ_QGLF01000001.1"/>
</dbReference>
<proteinExistence type="inferred from homology"/>
<dbReference type="Gene3D" id="3.30.2320.80">
    <property type="match status" value="1"/>
</dbReference>
<dbReference type="PANTHER" id="PTHR34535">
    <property type="entry name" value="HYDROGENASE MATURATION FACTOR HYPA"/>
    <property type="match status" value="1"/>
</dbReference>
<feature type="binding site" evidence="4">
    <location>
        <position position="2"/>
    </location>
    <ligand>
        <name>Ni(2+)</name>
        <dbReference type="ChEBI" id="CHEBI:49786"/>
    </ligand>
</feature>
<keyword evidence="1 4" id="KW-0533">Nickel</keyword>
<dbReference type="HAMAP" id="MF_00213">
    <property type="entry name" value="HypA_HybF"/>
    <property type="match status" value="1"/>
</dbReference>
<dbReference type="InterPro" id="IPR000688">
    <property type="entry name" value="HypA/HybF"/>
</dbReference>
<dbReference type="GO" id="GO:0008270">
    <property type="term" value="F:zinc ion binding"/>
    <property type="evidence" value="ECO:0007669"/>
    <property type="project" value="UniProtKB-UniRule"/>
</dbReference>
<reference evidence="6" key="1">
    <citation type="submission" date="2018-05" db="EMBL/GenBank/DDBJ databases">
        <title>Zavarzinia sp. HR-AS.</title>
        <authorList>
            <person name="Lee Y."/>
            <person name="Jeon C.O."/>
        </authorList>
    </citation>
    <scope>NUCLEOTIDE SEQUENCE [LARGE SCALE GENOMIC DNA]</scope>
    <source>
        <strain evidence="6">DSM 1231</strain>
    </source>
</reference>
<dbReference type="Proteomes" id="UP000246077">
    <property type="component" value="Unassembled WGS sequence"/>
</dbReference>
<dbReference type="GO" id="GO:0016530">
    <property type="term" value="F:metallochaperone activity"/>
    <property type="evidence" value="ECO:0007669"/>
    <property type="project" value="UniProtKB-ARBA"/>
</dbReference>
<evidence type="ECO:0000256" key="1">
    <source>
        <dbReference type="ARBA" id="ARBA00022596"/>
    </source>
</evidence>
<feature type="binding site" evidence="4">
    <location>
        <position position="89"/>
    </location>
    <ligand>
        <name>Zn(2+)</name>
        <dbReference type="ChEBI" id="CHEBI:29105"/>
    </ligand>
</feature>
<comment type="similarity">
    <text evidence="4">Belongs to the HypA/HybF family.</text>
</comment>
<evidence type="ECO:0000313" key="5">
    <source>
        <dbReference type="EMBL" id="PWR23153.1"/>
    </source>
</evidence>
<dbReference type="GO" id="GO:0051604">
    <property type="term" value="P:protein maturation"/>
    <property type="evidence" value="ECO:0007669"/>
    <property type="project" value="InterPro"/>
</dbReference>
<sequence>MHEMALCESVVAAVEDQAKRHQFSRVRRVRLEIGRFAGVEIAALRFGFDVVARGTLCEGAELAILEPPGEAWCFDCSATVALDGRLDPCPACGGQRLQPVSGTQMTIKDLEVE</sequence>
<gene>
    <name evidence="4 5" type="primary">hypA</name>
    <name evidence="5" type="ORF">DKG75_00860</name>
</gene>
<name>A0A317ECR5_9PROT</name>
<keyword evidence="3 4" id="KW-0862">Zinc</keyword>
<dbReference type="Pfam" id="PF01155">
    <property type="entry name" value="HypA"/>
    <property type="match status" value="1"/>
</dbReference>
<comment type="caution">
    <text evidence="5">The sequence shown here is derived from an EMBL/GenBank/DDBJ whole genome shotgun (WGS) entry which is preliminary data.</text>
</comment>
<dbReference type="OrthoDB" id="288014at2"/>
<feature type="binding site" evidence="4">
    <location>
        <position position="92"/>
    </location>
    <ligand>
        <name>Zn(2+)</name>
        <dbReference type="ChEBI" id="CHEBI:29105"/>
    </ligand>
</feature>
<feature type="binding site" evidence="4">
    <location>
        <position position="73"/>
    </location>
    <ligand>
        <name>Zn(2+)</name>
        <dbReference type="ChEBI" id="CHEBI:29105"/>
    </ligand>
</feature>
<keyword evidence="2 4" id="KW-0479">Metal-binding</keyword>
<evidence type="ECO:0000313" key="6">
    <source>
        <dbReference type="Proteomes" id="UP000246077"/>
    </source>
</evidence>
<evidence type="ECO:0000256" key="3">
    <source>
        <dbReference type="ARBA" id="ARBA00022833"/>
    </source>
</evidence>
<evidence type="ECO:0000256" key="2">
    <source>
        <dbReference type="ARBA" id="ARBA00022723"/>
    </source>
</evidence>
<dbReference type="PANTHER" id="PTHR34535:SF3">
    <property type="entry name" value="HYDROGENASE MATURATION FACTOR HYPA"/>
    <property type="match status" value="1"/>
</dbReference>
<organism evidence="5 6">
    <name type="scientific">Zavarzinia compransoris</name>
    <dbReference type="NCBI Taxonomy" id="1264899"/>
    <lineage>
        <taxon>Bacteria</taxon>
        <taxon>Pseudomonadati</taxon>
        <taxon>Pseudomonadota</taxon>
        <taxon>Alphaproteobacteria</taxon>
        <taxon>Rhodospirillales</taxon>
        <taxon>Zavarziniaceae</taxon>
        <taxon>Zavarzinia</taxon>
    </lineage>
</organism>
<evidence type="ECO:0000256" key="4">
    <source>
        <dbReference type="HAMAP-Rule" id="MF_00213"/>
    </source>
</evidence>
<dbReference type="FunFam" id="3.30.2320.80:FF:000001">
    <property type="entry name" value="Hydrogenase maturation factor HypA"/>
    <property type="match status" value="1"/>
</dbReference>
<dbReference type="GO" id="GO:0016151">
    <property type="term" value="F:nickel cation binding"/>
    <property type="evidence" value="ECO:0007669"/>
    <property type="project" value="UniProtKB-UniRule"/>
</dbReference>